<dbReference type="RefSeq" id="WP_133264256.1">
    <property type="nucleotide sequence ID" value="NZ_JAGYGP010000004.1"/>
</dbReference>
<dbReference type="CDD" id="cd03311">
    <property type="entry name" value="CIMS_C_terminal_like"/>
    <property type="match status" value="1"/>
</dbReference>
<dbReference type="GO" id="GO:0009086">
    <property type="term" value="P:methionine biosynthetic process"/>
    <property type="evidence" value="ECO:0007669"/>
    <property type="project" value="InterPro"/>
</dbReference>
<dbReference type="NCBIfam" id="NF004875">
    <property type="entry name" value="PRK06233.1"/>
    <property type="match status" value="1"/>
</dbReference>
<dbReference type="AlphaFoldDB" id="A0A4R5NAW4"/>
<dbReference type="Proteomes" id="UP000295681">
    <property type="component" value="Unassembled WGS sequence"/>
</dbReference>
<protein>
    <recommendedName>
        <fullName evidence="1">Cobalamin-independent methionine synthase MetE C-terminal/archaeal domain-containing protein</fullName>
    </recommendedName>
</protein>
<dbReference type="Gene3D" id="3.20.20.210">
    <property type="match status" value="1"/>
</dbReference>
<keyword evidence="3" id="KW-1185">Reference proteome</keyword>
<reference evidence="2 3" key="1">
    <citation type="journal article" date="2019" name="Appl. Microbiol. Biotechnol.">
        <title>Uncovering carbohydrate metabolism through a genotype-phenotype association study of 56 lactic acid bacteria genomes.</title>
        <authorList>
            <person name="Buron-Moles G."/>
            <person name="Chailyan A."/>
            <person name="Dolejs I."/>
            <person name="Forster J."/>
            <person name="Miks M.H."/>
        </authorList>
    </citation>
    <scope>NUCLEOTIDE SEQUENCE [LARGE SCALE GENOMIC DNA]</scope>
    <source>
        <strain evidence="2 3">ATCC 700006</strain>
    </source>
</reference>
<evidence type="ECO:0000313" key="2">
    <source>
        <dbReference type="EMBL" id="TDG69122.1"/>
    </source>
</evidence>
<feature type="domain" description="Cobalamin-independent methionine synthase MetE C-terminal/archaeal" evidence="1">
    <location>
        <begin position="15"/>
        <end position="347"/>
    </location>
</feature>
<dbReference type="STRING" id="907931.GCA_000165675_00679"/>
<dbReference type="InterPro" id="IPR002629">
    <property type="entry name" value="Met_Synth_C/arc"/>
</dbReference>
<dbReference type="EMBL" id="PUFI01000007">
    <property type="protein sequence ID" value="TDG69122.1"/>
    <property type="molecule type" value="Genomic_DNA"/>
</dbReference>
<dbReference type="PANTHER" id="PTHR43844">
    <property type="entry name" value="METHIONINE SYNTHASE"/>
    <property type="match status" value="1"/>
</dbReference>
<dbReference type="GO" id="GO:0003871">
    <property type="term" value="F:5-methyltetrahydropteroyltriglutamate-homocysteine S-methyltransferase activity"/>
    <property type="evidence" value="ECO:0007669"/>
    <property type="project" value="InterPro"/>
</dbReference>
<gene>
    <name evidence="2" type="ORF">C5L23_001253</name>
</gene>
<accession>A0A4R5NAW4</accession>
<name>A0A4R5NAW4_9LACO</name>
<organism evidence="2 3">
    <name type="scientific">Leuconostoc fallax</name>
    <dbReference type="NCBI Taxonomy" id="1251"/>
    <lineage>
        <taxon>Bacteria</taxon>
        <taxon>Bacillati</taxon>
        <taxon>Bacillota</taxon>
        <taxon>Bacilli</taxon>
        <taxon>Lactobacillales</taxon>
        <taxon>Lactobacillaceae</taxon>
        <taxon>Leuconostoc</taxon>
    </lineage>
</organism>
<evidence type="ECO:0000259" key="1">
    <source>
        <dbReference type="Pfam" id="PF01717"/>
    </source>
</evidence>
<dbReference type="NCBIfam" id="NF005085">
    <property type="entry name" value="PRK06520.1"/>
    <property type="match status" value="1"/>
</dbReference>
<dbReference type="PANTHER" id="PTHR43844:SF1">
    <property type="entry name" value="METHIONINE SYNTHASE"/>
    <property type="match status" value="1"/>
</dbReference>
<dbReference type="GO" id="GO:0008270">
    <property type="term" value="F:zinc ion binding"/>
    <property type="evidence" value="ECO:0007669"/>
    <property type="project" value="InterPro"/>
</dbReference>
<comment type="caution">
    <text evidence="2">The sequence shown here is derived from an EMBL/GenBank/DDBJ whole genome shotgun (WGS) entry which is preliminary data.</text>
</comment>
<proteinExistence type="predicted"/>
<dbReference type="SUPFAM" id="SSF51726">
    <property type="entry name" value="UROD/MetE-like"/>
    <property type="match status" value="1"/>
</dbReference>
<evidence type="ECO:0000313" key="3">
    <source>
        <dbReference type="Proteomes" id="UP000295681"/>
    </source>
</evidence>
<sequence length="379" mass="43805">MQQIQQKLNYKFDHVGSYLRPERLKRAREQWDKSKISREALLKIQREEISEVVSQQVKDGLKAVTDGEFNRSWWHLDFLWGLNGFEAFEQQDSYKFHGEKTRTTNVRIVDKISANPNHPFYEDFKYLKSIIPDDVEAKVTIPSPSLIINRDHRSDNALKYYDSWQAFLDALAQTYHDTLQHFYDLGARYIQLDDTTWGYLIAKFNETADDVQAQAKYRQLALDDVYVINKILVGLPDDLKVSTHICRGNFKSTYLFSGGYDTVAPYLGQLNYDAFFLEYDNERSGGFEPLSEIWHNRHQVEIVLGLVTSKSADLESVDDIVARIDEASQFVPKSNLALSTQCGFSSTEEGNILTIPDQWQKLALIKRIADQYLNENTAN</sequence>
<dbReference type="Pfam" id="PF01717">
    <property type="entry name" value="Meth_synt_2"/>
    <property type="match status" value="1"/>
</dbReference>
<dbReference type="InterPro" id="IPR038071">
    <property type="entry name" value="UROD/MetE-like_sf"/>
</dbReference>